<protein>
    <recommendedName>
        <fullName evidence="2">Antitoxin</fullName>
    </recommendedName>
</protein>
<evidence type="ECO:0000256" key="2">
    <source>
        <dbReference type="RuleBase" id="RU362080"/>
    </source>
</evidence>
<comment type="function">
    <text evidence="2">Antitoxin component of a type II toxin-antitoxin (TA) system.</text>
</comment>
<evidence type="ECO:0000313" key="5">
    <source>
        <dbReference type="Proteomes" id="UP001243846"/>
    </source>
</evidence>
<gene>
    <name evidence="3" type="ORF">QWZ10_20805</name>
    <name evidence="4" type="ORF">QWZ10_22395</name>
</gene>
<sequence length="87" mass="9385">MKTVNMHEAKTNLSKLVESAAQGEPFIIARAGKPLVKVTMLEGETPRRMGFLAGQYSIPDDFDSMAADEIRGLFEGDADAGPDQTAQ</sequence>
<evidence type="ECO:0000256" key="1">
    <source>
        <dbReference type="ARBA" id="ARBA00009981"/>
    </source>
</evidence>
<evidence type="ECO:0000313" key="4">
    <source>
        <dbReference type="EMBL" id="MDN3713825.1"/>
    </source>
</evidence>
<dbReference type="EMBL" id="JAUFRC010000002">
    <property type="protein sequence ID" value="MDN3713825.1"/>
    <property type="molecule type" value="Genomic_DNA"/>
</dbReference>
<organism evidence="3 5">
    <name type="scientific">Paracoccus cavernae</name>
    <dbReference type="NCBI Taxonomy" id="1571207"/>
    <lineage>
        <taxon>Bacteria</taxon>
        <taxon>Pseudomonadati</taxon>
        <taxon>Pseudomonadota</taxon>
        <taxon>Alphaproteobacteria</taxon>
        <taxon>Rhodobacterales</taxon>
        <taxon>Paracoccaceae</taxon>
        <taxon>Paracoccus</taxon>
    </lineage>
</organism>
<accession>A0ABT8DE87</accession>
<reference evidence="3" key="1">
    <citation type="journal article" date="2014" name="Int. J. Syst. Evol. Microbiol.">
        <title>Complete genome of a new Firmicutes species belonging to the dominant human colonic microbiota ('Ruminococcus bicirculans') reveals two chromosomes and a selective capacity to utilize plant glucans.</title>
        <authorList>
            <consortium name="NISC Comparative Sequencing Program"/>
            <person name="Wegmann U."/>
            <person name="Louis P."/>
            <person name="Goesmann A."/>
            <person name="Henrissat B."/>
            <person name="Duncan S.H."/>
            <person name="Flint H.J."/>
        </authorList>
    </citation>
    <scope>NUCLEOTIDE SEQUENCE</scope>
    <source>
        <strain evidence="3">CECT 8482</strain>
    </source>
</reference>
<reference evidence="5" key="2">
    <citation type="journal article" date="2019" name="Int. J. Syst. Evol. Microbiol.">
        <title>The Global Catalogue of Microorganisms (GCM) 10K type strain sequencing project: providing services to taxonomists for standard genome sequencing and annotation.</title>
        <authorList>
            <consortium name="The Broad Institute Genomics Platform"/>
            <consortium name="The Broad Institute Genome Sequencing Center for Infectious Disease"/>
            <person name="Wu L."/>
            <person name="Ma J."/>
        </authorList>
    </citation>
    <scope>NUCLEOTIDE SEQUENCE [LARGE SCALE GENOMIC DNA]</scope>
    <source>
        <strain evidence="5">CECT 8482</strain>
    </source>
</reference>
<dbReference type="Pfam" id="PF02604">
    <property type="entry name" value="PhdYeFM_antitox"/>
    <property type="match status" value="1"/>
</dbReference>
<dbReference type="InterPro" id="IPR036165">
    <property type="entry name" value="YefM-like_sf"/>
</dbReference>
<dbReference type="Proteomes" id="UP001243846">
    <property type="component" value="Unassembled WGS sequence"/>
</dbReference>
<dbReference type="RefSeq" id="WP_377688203.1">
    <property type="nucleotide sequence ID" value="NZ_JBHMDZ010000048.1"/>
</dbReference>
<dbReference type="SUPFAM" id="SSF143120">
    <property type="entry name" value="YefM-like"/>
    <property type="match status" value="1"/>
</dbReference>
<dbReference type="Gene3D" id="3.40.1620.10">
    <property type="entry name" value="YefM-like domain"/>
    <property type="match status" value="1"/>
</dbReference>
<comment type="caution">
    <text evidence="3">The sequence shown here is derived from an EMBL/GenBank/DDBJ whole genome shotgun (WGS) entry which is preliminary data.</text>
</comment>
<proteinExistence type="inferred from homology"/>
<evidence type="ECO:0000313" key="3">
    <source>
        <dbReference type="EMBL" id="MDN3713572.1"/>
    </source>
</evidence>
<name>A0ABT8DE87_9RHOB</name>
<dbReference type="EMBL" id="JAUFRC010000002">
    <property type="protein sequence ID" value="MDN3713572.1"/>
    <property type="molecule type" value="Genomic_DNA"/>
</dbReference>
<reference evidence="3" key="3">
    <citation type="submission" date="2023-06" db="EMBL/GenBank/DDBJ databases">
        <authorList>
            <person name="Lucena T."/>
            <person name="Sun Q."/>
        </authorList>
    </citation>
    <scope>NUCLEOTIDE SEQUENCE</scope>
    <source>
        <strain evidence="3">CECT 8482</strain>
    </source>
</reference>
<dbReference type="NCBIfam" id="TIGR01552">
    <property type="entry name" value="phd_fam"/>
    <property type="match status" value="1"/>
</dbReference>
<dbReference type="InterPro" id="IPR006442">
    <property type="entry name" value="Antitoxin_Phd/YefM"/>
</dbReference>
<comment type="similarity">
    <text evidence="1 2">Belongs to the phD/YefM antitoxin family.</text>
</comment>
<keyword evidence="5" id="KW-1185">Reference proteome</keyword>